<proteinExistence type="predicted"/>
<dbReference type="RefSeq" id="WP_055466738.1">
    <property type="nucleotide sequence ID" value="NZ_LKHS01000017.1"/>
</dbReference>
<dbReference type="Proteomes" id="UP000051221">
    <property type="component" value="Unassembled WGS sequence"/>
</dbReference>
<sequence length="185" mass="21439">MILNTFQRIVVILLCDIHKRLKTPSHVDSDFILESVVSGNDWALDWECRRNYIYFDDDNEQLTHFVHDVLEMFSYIETSLSKLNTDLDQYNNPALVFQGFDLESESKYVHAMAFVTQKMDRFTEFSDRSIRHVHVPTVPTYSAMLSQFIAMGRPFPLTHRNLHELIAAAGRIPEPRSNPCKTGSI</sequence>
<dbReference type="AlphaFoldDB" id="A0A0Q2M9W8"/>
<dbReference type="Gene3D" id="1.10.3190.10">
    <property type="entry name" value="yfbu gene product, domain 2"/>
    <property type="match status" value="1"/>
</dbReference>
<accession>A0A0Q2M9W8</accession>
<name>A0A0Q2M9W8_VIBFU</name>
<dbReference type="EMBL" id="LKHS01000017">
    <property type="protein sequence ID" value="KQH84618.1"/>
    <property type="molecule type" value="Genomic_DNA"/>
</dbReference>
<dbReference type="InterPro" id="IPR005587">
    <property type="entry name" value="UPF0304_YfbU"/>
</dbReference>
<dbReference type="SUPFAM" id="SSF116960">
    <property type="entry name" value="YfbU-like"/>
    <property type="match status" value="1"/>
</dbReference>
<organism evidence="1 2">
    <name type="scientific">Vibrio furnissii</name>
    <dbReference type="NCBI Taxonomy" id="29494"/>
    <lineage>
        <taxon>Bacteria</taxon>
        <taxon>Pseudomonadati</taxon>
        <taxon>Pseudomonadota</taxon>
        <taxon>Gammaproteobacteria</taxon>
        <taxon>Vibrionales</taxon>
        <taxon>Vibrionaceae</taxon>
        <taxon>Vibrio</taxon>
    </lineage>
</organism>
<gene>
    <name evidence="1" type="ORF">AMR76_17585</name>
</gene>
<dbReference type="InterPro" id="IPR023146">
    <property type="entry name" value="YfbU_alpha-helical_sf"/>
</dbReference>
<reference evidence="1 2" key="1">
    <citation type="submission" date="2015-08" db="EMBL/GenBank/DDBJ databases">
        <title>Antibacterial properties of a collection of Vibrionaceae strains.</title>
        <authorList>
            <person name="Giubergia S."/>
        </authorList>
    </citation>
    <scope>NUCLEOTIDE SEQUENCE [LARGE SCALE GENOMIC DNA]</scope>
    <source>
        <strain evidence="1 2">S0821</strain>
    </source>
</reference>
<protein>
    <submittedName>
        <fullName evidence="1">Uncharacterized protein</fullName>
    </submittedName>
</protein>
<dbReference type="InParanoid" id="A0A0Q2M9W8"/>
<keyword evidence="2" id="KW-1185">Reference proteome</keyword>
<evidence type="ECO:0000313" key="2">
    <source>
        <dbReference type="Proteomes" id="UP000051221"/>
    </source>
</evidence>
<comment type="caution">
    <text evidence="1">The sequence shown here is derived from an EMBL/GenBank/DDBJ whole genome shotgun (WGS) entry which is preliminary data.</text>
</comment>
<dbReference type="Pfam" id="PF03887">
    <property type="entry name" value="YfbU"/>
    <property type="match status" value="1"/>
</dbReference>
<evidence type="ECO:0000313" key="1">
    <source>
        <dbReference type="EMBL" id="KQH84618.1"/>
    </source>
</evidence>